<evidence type="ECO:0000313" key="2">
    <source>
        <dbReference type="Proteomes" id="UP001501251"/>
    </source>
</evidence>
<reference evidence="2" key="1">
    <citation type="journal article" date="2019" name="Int. J. Syst. Evol. Microbiol.">
        <title>The Global Catalogue of Microorganisms (GCM) 10K type strain sequencing project: providing services to taxonomists for standard genome sequencing and annotation.</title>
        <authorList>
            <consortium name="The Broad Institute Genomics Platform"/>
            <consortium name="The Broad Institute Genome Sequencing Center for Infectious Disease"/>
            <person name="Wu L."/>
            <person name="Ma J."/>
        </authorList>
    </citation>
    <scope>NUCLEOTIDE SEQUENCE [LARGE SCALE GENOMIC DNA]</scope>
    <source>
        <strain evidence="2">JCM 17388</strain>
    </source>
</reference>
<protein>
    <submittedName>
        <fullName evidence="1">Uncharacterized protein</fullName>
    </submittedName>
</protein>
<name>A0ABP8BKT1_9ACTN</name>
<proteinExistence type="predicted"/>
<dbReference type="Proteomes" id="UP001501251">
    <property type="component" value="Unassembled WGS sequence"/>
</dbReference>
<keyword evidence="2" id="KW-1185">Reference proteome</keyword>
<gene>
    <name evidence="1" type="ORF">GCM10022252_75620</name>
</gene>
<accession>A0ABP8BKT1</accession>
<dbReference type="RefSeq" id="WP_344923139.1">
    <property type="nucleotide sequence ID" value="NZ_BAABAQ010000020.1"/>
</dbReference>
<sequence>MTAQDLPGWNELGELAKRDPMQLRLITHRLVQELAELRSWADAQPEQSGTVFLAFGGDYDARGVRRVFASREHADEYKRADGVEEWKIDTEPVETRTWIRALWNIYDPAAPEPMFDTVNYYDPDGYSEVRDYDGNADAFDIDWWPGQSDGYPWVVQISGWDRARVDAAWKERRDRLIAAGGALPLPLDPDSAADPS</sequence>
<evidence type="ECO:0000313" key="1">
    <source>
        <dbReference type="EMBL" id="GAA4209312.1"/>
    </source>
</evidence>
<dbReference type="EMBL" id="BAABAQ010000020">
    <property type="protein sequence ID" value="GAA4209312.1"/>
    <property type="molecule type" value="Genomic_DNA"/>
</dbReference>
<organism evidence="1 2">
    <name type="scientific">Streptosporangium oxazolinicum</name>
    <dbReference type="NCBI Taxonomy" id="909287"/>
    <lineage>
        <taxon>Bacteria</taxon>
        <taxon>Bacillati</taxon>
        <taxon>Actinomycetota</taxon>
        <taxon>Actinomycetes</taxon>
        <taxon>Streptosporangiales</taxon>
        <taxon>Streptosporangiaceae</taxon>
        <taxon>Streptosporangium</taxon>
    </lineage>
</organism>
<comment type="caution">
    <text evidence="1">The sequence shown here is derived from an EMBL/GenBank/DDBJ whole genome shotgun (WGS) entry which is preliminary data.</text>
</comment>